<dbReference type="FunFam" id="3.40.50.620:FF:000003">
    <property type="entry name" value="Leucine--tRNA ligase"/>
    <property type="match status" value="1"/>
</dbReference>
<dbReference type="PANTHER" id="PTHR43740">
    <property type="entry name" value="LEUCYL-TRNA SYNTHETASE"/>
    <property type="match status" value="1"/>
</dbReference>
<dbReference type="GO" id="GO:0002161">
    <property type="term" value="F:aminoacyl-tRNA deacylase activity"/>
    <property type="evidence" value="ECO:0007669"/>
    <property type="project" value="InterPro"/>
</dbReference>
<dbReference type="PROSITE" id="PS00178">
    <property type="entry name" value="AA_TRNA_LIGASE_I"/>
    <property type="match status" value="1"/>
</dbReference>
<dbReference type="GO" id="GO:0004823">
    <property type="term" value="F:leucine-tRNA ligase activity"/>
    <property type="evidence" value="ECO:0007669"/>
    <property type="project" value="UniProtKB-UniRule"/>
</dbReference>
<dbReference type="GO" id="GO:0005524">
    <property type="term" value="F:ATP binding"/>
    <property type="evidence" value="ECO:0007669"/>
    <property type="project" value="UniProtKB-KW"/>
</dbReference>
<keyword evidence="4 9" id="KW-0547">Nucleotide-binding</keyword>
<keyword evidence="5 9" id="KW-0067">ATP-binding</keyword>
<dbReference type="InterPro" id="IPR001412">
    <property type="entry name" value="aa-tRNA-synth_I_CS"/>
</dbReference>
<evidence type="ECO:0000313" key="13">
    <source>
        <dbReference type="Proteomes" id="UP000002574"/>
    </source>
</evidence>
<feature type="domain" description="Leucyl-tRNA synthetase editing" evidence="11">
    <location>
        <begin position="219"/>
        <end position="399"/>
    </location>
</feature>
<dbReference type="Pfam" id="PF00133">
    <property type="entry name" value="tRNA-synt_1"/>
    <property type="match status" value="2"/>
</dbReference>
<dbReference type="KEGG" id="hte:Hydth_1040"/>
<evidence type="ECO:0000313" key="12">
    <source>
        <dbReference type="EMBL" id="BAI69504.1"/>
    </source>
</evidence>
<sequence>MREYVPKDIEEKWQRVWEELELFKAHDEGKKVYVLEMFPYPSGRIHMGHVRNYTIGDVVARFLRFKGYRVLHPMGWDAFGLPAENAAIKQGIHPADWTYKNIAYMKNQLKRLGFSYDWDREIATCDPEYYRWNQWIFLKFYERGLAYRKLAEVNWCPNDETVLANEQVIDGRCWRCGTPVIKKEVPSWYLKITHYADRLLEDLKLLEGKWPERVISQQRNWIGRSEGAIIKFYADDTAVDVFTTRPDTVFGATFLVLAPEHPLTLSLAEKGGKIKEVLPFVERIRSIPPKERGKEEQKEGVFLGVYAVNPANGEKIPVWSANYVLYEYGTGAIMAVPAHDQRDYEFAIKYNLPIKQVISPYEGKLPTDRAYEGEGVLINSGPFDGLSSTEAKKVITSWLKDRGHGDFKITYRLKDWNISRQRYWGTPIPIIYCKRCGTVPVPEEDLPVLLPKDVKITGHGNPLESVEEFVNTTCPKCGGPARRETDTMDTFFDSSWYFLRYCDPKNESLPFDYQKASFWMPVDIYIGGIEHAVLHLLYARFFQKFLKDLNLVKDEEPFLNLITQGMVLRRWVSIESYLSYLGLTEEDSSDKLLENISKEVKNVQGV</sequence>
<dbReference type="EMBL" id="AP011112">
    <property type="protein sequence ID" value="BAI69504.1"/>
    <property type="molecule type" value="Genomic_DNA"/>
</dbReference>
<dbReference type="AlphaFoldDB" id="D3DI52"/>
<dbReference type="Gene3D" id="1.10.730.10">
    <property type="entry name" value="Isoleucyl-tRNA Synthetase, Domain 1"/>
    <property type="match status" value="1"/>
</dbReference>
<reference evidence="12 13" key="1">
    <citation type="journal article" date="2010" name="J. Bacteriol.">
        <title>Complete genome sequence of the thermophilic, obligately chemolithoautotrophic hydrogen-oxidizing bacterium Hydrogenobacter thermophilus TK-6.</title>
        <authorList>
            <person name="Arai H."/>
            <person name="Kanbe H."/>
            <person name="Ishii M."/>
            <person name="Igarashi Y."/>
        </authorList>
    </citation>
    <scope>NUCLEOTIDE SEQUENCE [LARGE SCALE GENOMIC DNA]</scope>
    <source>
        <strain evidence="13">DSM 6534 / IAM 12695 / TK-6</strain>
    </source>
</reference>
<dbReference type="OrthoDB" id="9810365at2"/>
<organism evidence="12 13">
    <name type="scientific">Hydrogenobacter thermophilus (strain DSM 6534 / IAM 12695 / TK-6)</name>
    <dbReference type="NCBI Taxonomy" id="608538"/>
    <lineage>
        <taxon>Bacteria</taxon>
        <taxon>Pseudomonadati</taxon>
        <taxon>Aquificota</taxon>
        <taxon>Aquificia</taxon>
        <taxon>Aquificales</taxon>
        <taxon>Aquificaceae</taxon>
        <taxon>Hydrogenobacter</taxon>
    </lineage>
</organism>
<gene>
    <name evidence="12" type="primary">leuS</name>
    <name evidence="12" type="ordered locus">HTH_1046</name>
</gene>
<keyword evidence="7 9" id="KW-0030">Aminoacyl-tRNA synthetase</keyword>
<dbReference type="Pfam" id="PF13603">
    <property type="entry name" value="tRNA-synt_1_2"/>
    <property type="match status" value="1"/>
</dbReference>
<name>D3DI52_HYDTT</name>
<dbReference type="InterPro" id="IPR002300">
    <property type="entry name" value="aa-tRNA-synth_Ia"/>
</dbReference>
<keyword evidence="13" id="KW-1185">Reference proteome</keyword>
<keyword evidence="3 9" id="KW-0436">Ligase</keyword>
<dbReference type="EC" id="6.1.1.4" evidence="2 8"/>
<evidence type="ECO:0000256" key="9">
    <source>
        <dbReference type="RuleBase" id="RU363035"/>
    </source>
</evidence>
<dbReference type="PRINTS" id="PR00985">
    <property type="entry name" value="TRNASYNTHLEU"/>
</dbReference>
<evidence type="ECO:0000256" key="5">
    <source>
        <dbReference type="ARBA" id="ARBA00022840"/>
    </source>
</evidence>
<comment type="similarity">
    <text evidence="1 9">Belongs to the class-I aminoacyl-tRNA synthetase family.</text>
</comment>
<dbReference type="SUPFAM" id="SSF50677">
    <property type="entry name" value="ValRS/IleRS/LeuRS editing domain"/>
    <property type="match status" value="1"/>
</dbReference>
<accession>D3DI52</accession>
<dbReference type="STRING" id="608538.HTH_1046"/>
<proteinExistence type="inferred from homology"/>
<dbReference type="CDD" id="cd00812">
    <property type="entry name" value="LeuRS_core"/>
    <property type="match status" value="1"/>
</dbReference>
<evidence type="ECO:0000256" key="1">
    <source>
        <dbReference type="ARBA" id="ARBA00005594"/>
    </source>
</evidence>
<dbReference type="SUPFAM" id="SSF52374">
    <property type="entry name" value="Nucleotidylyl transferase"/>
    <property type="match status" value="1"/>
</dbReference>
<dbReference type="Gene3D" id="3.40.50.620">
    <property type="entry name" value="HUPs"/>
    <property type="match status" value="2"/>
</dbReference>
<evidence type="ECO:0000256" key="7">
    <source>
        <dbReference type="ARBA" id="ARBA00023146"/>
    </source>
</evidence>
<evidence type="ECO:0000259" key="10">
    <source>
        <dbReference type="Pfam" id="PF00133"/>
    </source>
</evidence>
<evidence type="ECO:0000256" key="8">
    <source>
        <dbReference type="NCBIfam" id="TIGR00396"/>
    </source>
</evidence>
<feature type="domain" description="Aminoacyl-tRNA synthetase class Ia" evidence="10">
    <location>
        <begin position="412"/>
        <end position="568"/>
    </location>
</feature>
<dbReference type="Proteomes" id="UP000002574">
    <property type="component" value="Chromosome"/>
</dbReference>
<evidence type="ECO:0000256" key="6">
    <source>
        <dbReference type="ARBA" id="ARBA00022917"/>
    </source>
</evidence>
<dbReference type="RefSeq" id="WP_012963684.1">
    <property type="nucleotide sequence ID" value="NC_013799.1"/>
</dbReference>
<dbReference type="InterPro" id="IPR014729">
    <property type="entry name" value="Rossmann-like_a/b/a_fold"/>
</dbReference>
<feature type="domain" description="Aminoacyl-tRNA synthetase class Ia" evidence="10">
    <location>
        <begin position="13"/>
        <end position="213"/>
    </location>
</feature>
<evidence type="ECO:0000256" key="3">
    <source>
        <dbReference type="ARBA" id="ARBA00022598"/>
    </source>
</evidence>
<dbReference type="GO" id="GO:0006429">
    <property type="term" value="P:leucyl-tRNA aminoacylation"/>
    <property type="evidence" value="ECO:0007669"/>
    <property type="project" value="UniProtKB-UniRule"/>
</dbReference>
<dbReference type="eggNOG" id="COG0495">
    <property type="taxonomic scope" value="Bacteria"/>
</dbReference>
<evidence type="ECO:0000256" key="2">
    <source>
        <dbReference type="ARBA" id="ARBA00013164"/>
    </source>
</evidence>
<dbReference type="PANTHER" id="PTHR43740:SF2">
    <property type="entry name" value="LEUCINE--TRNA LIGASE, MITOCHONDRIAL"/>
    <property type="match status" value="1"/>
</dbReference>
<dbReference type="InterPro" id="IPR025709">
    <property type="entry name" value="Leu_tRNA-synth_edit"/>
</dbReference>
<dbReference type="NCBIfam" id="TIGR00396">
    <property type="entry name" value="leuS_bact"/>
    <property type="match status" value="1"/>
</dbReference>
<keyword evidence="6 9" id="KW-0648">Protein biosynthesis</keyword>
<dbReference type="GO" id="GO:0005829">
    <property type="term" value="C:cytosol"/>
    <property type="evidence" value="ECO:0007669"/>
    <property type="project" value="TreeGrafter"/>
</dbReference>
<dbReference type="KEGG" id="hth:HTH_1046"/>
<evidence type="ECO:0000256" key="4">
    <source>
        <dbReference type="ARBA" id="ARBA00022741"/>
    </source>
</evidence>
<evidence type="ECO:0000259" key="11">
    <source>
        <dbReference type="Pfam" id="PF13603"/>
    </source>
</evidence>
<protein>
    <recommendedName>
        <fullName evidence="2 8">Leucine--tRNA ligase</fullName>
        <ecNumber evidence="2 8">6.1.1.4</ecNumber>
    </recommendedName>
</protein>
<dbReference type="InterPro" id="IPR009008">
    <property type="entry name" value="Val/Leu/Ile-tRNA-synth_edit"/>
</dbReference>
<dbReference type="InterPro" id="IPR002302">
    <property type="entry name" value="Leu-tRNA-ligase"/>
</dbReference>
<dbReference type="PATRIC" id="fig|608538.5.peg.1062"/>
<dbReference type="FunFam" id="3.40.50.620:FF:000100">
    <property type="entry name" value="probable leucine--tRNA ligase, mitochondrial"/>
    <property type="match status" value="1"/>
</dbReference>